<proteinExistence type="predicted"/>
<dbReference type="AlphaFoldDB" id="A0A0F9G2H1"/>
<protein>
    <submittedName>
        <fullName evidence="2">Uncharacterized protein</fullName>
    </submittedName>
</protein>
<gene>
    <name evidence="2" type="ORF">LCGC14_1880570</name>
</gene>
<organism evidence="2">
    <name type="scientific">marine sediment metagenome</name>
    <dbReference type="NCBI Taxonomy" id="412755"/>
    <lineage>
        <taxon>unclassified sequences</taxon>
        <taxon>metagenomes</taxon>
        <taxon>ecological metagenomes</taxon>
    </lineage>
</organism>
<accession>A0A0F9G2H1</accession>
<comment type="caution">
    <text evidence="2">The sequence shown here is derived from an EMBL/GenBank/DDBJ whole genome shotgun (WGS) entry which is preliminary data.</text>
</comment>
<name>A0A0F9G2H1_9ZZZZ</name>
<feature type="region of interest" description="Disordered" evidence="1">
    <location>
        <begin position="1"/>
        <end position="21"/>
    </location>
</feature>
<dbReference type="EMBL" id="LAZR01019356">
    <property type="protein sequence ID" value="KKL92848.1"/>
    <property type="molecule type" value="Genomic_DNA"/>
</dbReference>
<evidence type="ECO:0000256" key="1">
    <source>
        <dbReference type="SAM" id="MobiDB-lite"/>
    </source>
</evidence>
<reference evidence="2" key="1">
    <citation type="journal article" date="2015" name="Nature">
        <title>Complex archaea that bridge the gap between prokaryotes and eukaryotes.</title>
        <authorList>
            <person name="Spang A."/>
            <person name="Saw J.H."/>
            <person name="Jorgensen S.L."/>
            <person name="Zaremba-Niedzwiedzka K."/>
            <person name="Martijn J."/>
            <person name="Lind A.E."/>
            <person name="van Eijk R."/>
            <person name="Schleper C."/>
            <person name="Guy L."/>
            <person name="Ettema T.J."/>
        </authorList>
    </citation>
    <scope>NUCLEOTIDE SEQUENCE</scope>
</reference>
<sequence>MKINKLEEGMKQADKDIESKVTSEPNVVSGISYVQLDDSRLEIYSAGEKSTYELSNGSKDSHSDGSWSDYWSDGPGWQDSWGDWGK</sequence>
<feature type="compositionally biased region" description="Low complexity" evidence="1">
    <location>
        <begin position="64"/>
        <end position="77"/>
    </location>
</feature>
<evidence type="ECO:0000313" key="2">
    <source>
        <dbReference type="EMBL" id="KKL92848.1"/>
    </source>
</evidence>
<feature type="region of interest" description="Disordered" evidence="1">
    <location>
        <begin position="52"/>
        <end position="86"/>
    </location>
</feature>